<comment type="catalytic activity">
    <reaction evidence="11">
        <text>1-octadecanoyl-2-(5Z,8Z,11Z,14Z-eicosatetraenoyl)-sn-glycerol + H2O = 2-(5Z,8Z,11Z,14Z-eicosatetraenoyl)-glycerol + octadecanoate + H(+)</text>
        <dbReference type="Rhea" id="RHEA:38507"/>
        <dbReference type="ChEBI" id="CHEBI:15377"/>
        <dbReference type="ChEBI" id="CHEBI:15378"/>
        <dbReference type="ChEBI" id="CHEBI:25629"/>
        <dbReference type="ChEBI" id="CHEBI:52392"/>
        <dbReference type="ChEBI" id="CHEBI:75728"/>
    </reaction>
</comment>
<evidence type="ECO:0000256" key="4">
    <source>
        <dbReference type="ARBA" id="ARBA00042703"/>
    </source>
</evidence>
<comment type="catalytic activity">
    <reaction evidence="6">
        <text>a 1,3-diacyl-sn-glycerol + H2O = a 1-acyl-sn-glycerol + a fatty acid + H(+)</text>
        <dbReference type="Rhea" id="RHEA:38503"/>
        <dbReference type="ChEBI" id="CHEBI:15377"/>
        <dbReference type="ChEBI" id="CHEBI:15378"/>
        <dbReference type="ChEBI" id="CHEBI:28868"/>
        <dbReference type="ChEBI" id="CHEBI:64683"/>
        <dbReference type="ChEBI" id="CHEBI:77272"/>
    </reaction>
</comment>
<dbReference type="PANTHER" id="PTHR46118">
    <property type="entry name" value="PROTEIN ABHD11"/>
    <property type="match status" value="1"/>
</dbReference>
<evidence type="ECO:0000259" key="12">
    <source>
        <dbReference type="Pfam" id="PF12697"/>
    </source>
</evidence>
<organism evidence="13">
    <name type="scientific">Parasteatoda tepidariorum</name>
    <name type="common">Common house spider</name>
    <name type="synonym">Achaearanea tepidariorum</name>
    <dbReference type="NCBI Taxonomy" id="114398"/>
    <lineage>
        <taxon>Eukaryota</taxon>
        <taxon>Metazoa</taxon>
        <taxon>Ecdysozoa</taxon>
        <taxon>Arthropoda</taxon>
        <taxon>Chelicerata</taxon>
        <taxon>Arachnida</taxon>
        <taxon>Araneae</taxon>
        <taxon>Araneomorphae</taxon>
        <taxon>Entelegynae</taxon>
        <taxon>Araneoidea</taxon>
        <taxon>Theridiidae</taxon>
        <taxon>Parasteatoda</taxon>
    </lineage>
</organism>
<proteinExistence type="evidence at transcript level"/>
<evidence type="ECO:0000256" key="9">
    <source>
        <dbReference type="ARBA" id="ARBA00048504"/>
    </source>
</evidence>
<evidence type="ECO:0000256" key="2">
    <source>
        <dbReference type="ARBA" id="ARBA00022801"/>
    </source>
</evidence>
<dbReference type="GO" id="GO:0052689">
    <property type="term" value="F:carboxylic ester hydrolase activity"/>
    <property type="evidence" value="ECO:0007669"/>
    <property type="project" value="TreeGrafter"/>
</dbReference>
<keyword evidence="2 13" id="KW-0378">Hydrolase</keyword>
<evidence type="ECO:0000256" key="11">
    <source>
        <dbReference type="ARBA" id="ARBA00048919"/>
    </source>
</evidence>
<sequence length="285" mass="32424">MEDFKPVNIAYNVFEPSSGADGTLSPIIFLHGITASKEYWNDIPQRIADKTKRTAYTCDARNHGESDYNDEFSFDLNIHDLFHFMDTKNISKAILVGHSMGGVTAIHAALKKPERIEKIFVEDMYVKRFPRAFTDAGLPLLCMRKESTHHMPKGLSEKDAMEFSNNFIIEKIPKDSPLYSKLDDIRKSRASFRRNPDGSFEVNYNFDVIARALKDYDTLASEPEGRYDGPAYFIYGPASMFAVYNEEESIRNHFPNAELIGIPGADHSVHVEFPDEFVASVLKYL</sequence>
<evidence type="ECO:0000256" key="5">
    <source>
        <dbReference type="ARBA" id="ARBA00043667"/>
    </source>
</evidence>
<evidence type="ECO:0000256" key="7">
    <source>
        <dbReference type="ARBA" id="ARBA00044064"/>
    </source>
</evidence>
<reference evidence="13" key="1">
    <citation type="journal article" date="2016" name="Mol. Ecol. Resour.">
        <title>Evaluation of the impact of RNA preservation methods of spiders for de novo transcriptome assembly.</title>
        <authorList>
            <person name="Kono N."/>
            <person name="Nakamura H."/>
            <person name="Ito Y."/>
            <person name="Tomita M."/>
            <person name="Arakawa K."/>
        </authorList>
    </citation>
    <scope>NUCLEOTIDE SEQUENCE</scope>
    <source>
        <tissue evidence="13">Whole body</tissue>
    </source>
</reference>
<dbReference type="InterPro" id="IPR029058">
    <property type="entry name" value="AB_hydrolase_fold"/>
</dbReference>
<comment type="catalytic activity">
    <reaction evidence="9">
        <text>1,2-didecanoylglycerol + H2O = decanoylglycerol + decanoate + H(+)</text>
        <dbReference type="Rhea" id="RHEA:48596"/>
        <dbReference type="ChEBI" id="CHEBI:11152"/>
        <dbReference type="ChEBI" id="CHEBI:15377"/>
        <dbReference type="ChEBI" id="CHEBI:15378"/>
        <dbReference type="ChEBI" id="CHEBI:27689"/>
        <dbReference type="ChEBI" id="CHEBI:90605"/>
    </reaction>
</comment>
<evidence type="ECO:0000256" key="10">
    <source>
        <dbReference type="ARBA" id="ARBA00048513"/>
    </source>
</evidence>
<dbReference type="PANTHER" id="PTHR46118:SF4">
    <property type="entry name" value="PROTEIN ABHD11"/>
    <property type="match status" value="1"/>
</dbReference>
<dbReference type="OrthoDB" id="6424307at2759"/>
<name>A0A2L2Y323_PARTP</name>
<dbReference type="Gene3D" id="3.40.50.1820">
    <property type="entry name" value="alpha/beta hydrolase"/>
    <property type="match status" value="1"/>
</dbReference>
<protein>
    <recommendedName>
        <fullName evidence="7">sn-1-specific diacylglycerol lipase ABHD11</fullName>
        <ecNumber evidence="3">3.1.1.116</ecNumber>
    </recommendedName>
    <alternativeName>
        <fullName evidence="4">Alpha/beta hydrolase domain-containing protein 11</fullName>
    </alternativeName>
</protein>
<comment type="catalytic activity">
    <reaction evidence="10">
        <text>1-octadecanoyl-2-(9Z-octadecenoyl)-sn-glycerol + H2O = 2-(9Z-octadecenoyl)-glycerol + octadecanoate + H(+)</text>
        <dbReference type="Rhea" id="RHEA:77103"/>
        <dbReference type="ChEBI" id="CHEBI:15377"/>
        <dbReference type="ChEBI" id="CHEBI:15378"/>
        <dbReference type="ChEBI" id="CHEBI:25629"/>
        <dbReference type="ChEBI" id="CHEBI:73990"/>
        <dbReference type="ChEBI" id="CHEBI:75468"/>
    </reaction>
</comment>
<dbReference type="SUPFAM" id="SSF53474">
    <property type="entry name" value="alpha/beta-Hydrolases"/>
    <property type="match status" value="1"/>
</dbReference>
<dbReference type="Pfam" id="PF12697">
    <property type="entry name" value="Abhydrolase_6"/>
    <property type="match status" value="1"/>
</dbReference>
<dbReference type="EMBL" id="IAAA01001655">
    <property type="protein sequence ID" value="LAA02599.1"/>
    <property type="molecule type" value="mRNA"/>
</dbReference>
<feature type="domain" description="AB hydrolase-1" evidence="12">
    <location>
        <begin position="27"/>
        <end position="279"/>
    </location>
</feature>
<comment type="catalytic activity">
    <reaction evidence="5">
        <text>a 1,2-diacyl-sn-glycerol + H2O = a 2-acylglycerol + a fatty acid + H(+)</text>
        <dbReference type="Rhea" id="RHEA:33275"/>
        <dbReference type="ChEBI" id="CHEBI:15377"/>
        <dbReference type="ChEBI" id="CHEBI:15378"/>
        <dbReference type="ChEBI" id="CHEBI:17389"/>
        <dbReference type="ChEBI" id="CHEBI:17815"/>
        <dbReference type="ChEBI" id="CHEBI:28868"/>
        <dbReference type="EC" id="3.1.1.116"/>
    </reaction>
</comment>
<evidence type="ECO:0000256" key="1">
    <source>
        <dbReference type="ARBA" id="ARBA00008645"/>
    </source>
</evidence>
<dbReference type="EC" id="3.1.1.116" evidence="3"/>
<accession>A0A2L2Y323</accession>
<comment type="similarity">
    <text evidence="1">Belongs to the AB hydrolase superfamily.</text>
</comment>
<evidence type="ECO:0000256" key="3">
    <source>
        <dbReference type="ARBA" id="ARBA00026104"/>
    </source>
</evidence>
<evidence type="ECO:0000256" key="6">
    <source>
        <dbReference type="ARBA" id="ARBA00043742"/>
    </source>
</evidence>
<evidence type="ECO:0000256" key="8">
    <source>
        <dbReference type="ARBA" id="ARBA00048283"/>
    </source>
</evidence>
<evidence type="ECO:0000313" key="13">
    <source>
        <dbReference type="EMBL" id="LAA02599.1"/>
    </source>
</evidence>
<dbReference type="InterPro" id="IPR000073">
    <property type="entry name" value="AB_hydrolase_1"/>
</dbReference>
<comment type="catalytic activity">
    <reaction evidence="8">
        <text>1-octadecanoyl-2-(4Z,7Z,10Z,13Z,16Z,19Z-docosahexaenoyl)-sn-glycerol + H2O = 2-(4Z,7Z,10Z,13Z,16Z,19Z-docosahexaenoyl)-glycerol + octadecanoate + H(+)</text>
        <dbReference type="Rhea" id="RHEA:77107"/>
        <dbReference type="ChEBI" id="CHEBI:15377"/>
        <dbReference type="ChEBI" id="CHEBI:15378"/>
        <dbReference type="ChEBI" id="CHEBI:25629"/>
        <dbReference type="ChEBI" id="CHEBI:77129"/>
        <dbReference type="ChEBI" id="CHEBI:186738"/>
    </reaction>
</comment>
<dbReference type="AlphaFoldDB" id="A0A2L2Y323"/>